<dbReference type="Proteomes" id="UP000828390">
    <property type="component" value="Unassembled WGS sequence"/>
</dbReference>
<organism evidence="1 2">
    <name type="scientific">Dreissena polymorpha</name>
    <name type="common">Zebra mussel</name>
    <name type="synonym">Mytilus polymorpha</name>
    <dbReference type="NCBI Taxonomy" id="45954"/>
    <lineage>
        <taxon>Eukaryota</taxon>
        <taxon>Metazoa</taxon>
        <taxon>Spiralia</taxon>
        <taxon>Lophotrochozoa</taxon>
        <taxon>Mollusca</taxon>
        <taxon>Bivalvia</taxon>
        <taxon>Autobranchia</taxon>
        <taxon>Heteroconchia</taxon>
        <taxon>Euheterodonta</taxon>
        <taxon>Imparidentia</taxon>
        <taxon>Neoheterodontei</taxon>
        <taxon>Myida</taxon>
        <taxon>Dreissenoidea</taxon>
        <taxon>Dreissenidae</taxon>
        <taxon>Dreissena</taxon>
    </lineage>
</organism>
<evidence type="ECO:0000313" key="1">
    <source>
        <dbReference type="EMBL" id="KAH3774763.1"/>
    </source>
</evidence>
<evidence type="ECO:0000313" key="2">
    <source>
        <dbReference type="Proteomes" id="UP000828390"/>
    </source>
</evidence>
<dbReference type="EMBL" id="JAIWYP010000009">
    <property type="protein sequence ID" value="KAH3774763.1"/>
    <property type="molecule type" value="Genomic_DNA"/>
</dbReference>
<proteinExistence type="predicted"/>
<comment type="caution">
    <text evidence="1">The sequence shown here is derived from an EMBL/GenBank/DDBJ whole genome shotgun (WGS) entry which is preliminary data.</text>
</comment>
<reference evidence="1" key="2">
    <citation type="submission" date="2020-11" db="EMBL/GenBank/DDBJ databases">
        <authorList>
            <person name="McCartney M.A."/>
            <person name="Auch B."/>
            <person name="Kono T."/>
            <person name="Mallez S."/>
            <person name="Becker A."/>
            <person name="Gohl D.M."/>
            <person name="Silverstein K.A.T."/>
            <person name="Koren S."/>
            <person name="Bechman K.B."/>
            <person name="Herman A."/>
            <person name="Abrahante J.E."/>
            <person name="Garbe J."/>
        </authorList>
    </citation>
    <scope>NUCLEOTIDE SEQUENCE</scope>
    <source>
        <strain evidence="1">Duluth1</strain>
        <tissue evidence="1">Whole animal</tissue>
    </source>
</reference>
<name>A0A9D4E8J6_DREPO</name>
<sequence>MIALADNVITIIITDIIVVIIVTCQVTSVGPPAASSFIGIVTPVGAHSDGRGRESEQVRCEVDVD</sequence>
<keyword evidence="2" id="KW-1185">Reference proteome</keyword>
<dbReference type="AlphaFoldDB" id="A0A9D4E8J6"/>
<protein>
    <submittedName>
        <fullName evidence="1">Uncharacterized protein</fullName>
    </submittedName>
</protein>
<reference evidence="1" key="1">
    <citation type="journal article" date="2019" name="bioRxiv">
        <title>The Genome of the Zebra Mussel, Dreissena polymorpha: A Resource for Invasive Species Research.</title>
        <authorList>
            <person name="McCartney M.A."/>
            <person name="Auch B."/>
            <person name="Kono T."/>
            <person name="Mallez S."/>
            <person name="Zhang Y."/>
            <person name="Obille A."/>
            <person name="Becker A."/>
            <person name="Abrahante J.E."/>
            <person name="Garbe J."/>
            <person name="Badalamenti J.P."/>
            <person name="Herman A."/>
            <person name="Mangelson H."/>
            <person name="Liachko I."/>
            <person name="Sullivan S."/>
            <person name="Sone E.D."/>
            <person name="Koren S."/>
            <person name="Silverstein K.A.T."/>
            <person name="Beckman K.B."/>
            <person name="Gohl D.M."/>
        </authorList>
    </citation>
    <scope>NUCLEOTIDE SEQUENCE</scope>
    <source>
        <strain evidence="1">Duluth1</strain>
        <tissue evidence="1">Whole animal</tissue>
    </source>
</reference>
<gene>
    <name evidence="1" type="ORF">DPMN_176156</name>
</gene>
<accession>A0A9D4E8J6</accession>